<reference evidence="2" key="1">
    <citation type="journal article" date="2021" name="Evol. Appl.">
        <title>The genome of the Pyrenean desman and the effects of bottlenecks and inbreeding on the genomic landscape of an endangered species.</title>
        <authorList>
            <person name="Escoda L."/>
            <person name="Castresana J."/>
        </authorList>
    </citation>
    <scope>NUCLEOTIDE SEQUENCE</scope>
    <source>
        <strain evidence="2">IBE-C5619</strain>
    </source>
</reference>
<dbReference type="EMBL" id="JAGFMF010011429">
    <property type="protein sequence ID" value="KAG8522946.1"/>
    <property type="molecule type" value="Genomic_DNA"/>
</dbReference>
<sequence>MPQNLYFWAFPSLTLCLSDFFSVVQVLLAAGADPNLGDDFSSVYKTAKEQGIHSLEGKCGLSALTRPSPCGLLVAWLWANSTNNSGSRGCRSWPSPADLPISVSSDGGQDGESWSITNQWTSALEFRRWLGVPTGGNGTALYVSPPPPERAKE</sequence>
<dbReference type="AlphaFoldDB" id="A0A8J6APD9"/>
<evidence type="ECO:0000313" key="3">
    <source>
        <dbReference type="Proteomes" id="UP000700334"/>
    </source>
</evidence>
<accession>A0A8J6APD9</accession>
<organism evidence="2 3">
    <name type="scientific">Galemys pyrenaicus</name>
    <name type="common">Iberian desman</name>
    <name type="synonym">Pyrenean desman</name>
    <dbReference type="NCBI Taxonomy" id="202257"/>
    <lineage>
        <taxon>Eukaryota</taxon>
        <taxon>Metazoa</taxon>
        <taxon>Chordata</taxon>
        <taxon>Craniata</taxon>
        <taxon>Vertebrata</taxon>
        <taxon>Euteleostomi</taxon>
        <taxon>Mammalia</taxon>
        <taxon>Eutheria</taxon>
        <taxon>Laurasiatheria</taxon>
        <taxon>Eulipotyphla</taxon>
        <taxon>Talpidae</taxon>
        <taxon>Galemys</taxon>
    </lineage>
</organism>
<dbReference type="OrthoDB" id="539213at2759"/>
<name>A0A8J6APD9_GALPY</name>
<proteinExistence type="predicted"/>
<evidence type="ECO:0000256" key="1">
    <source>
        <dbReference type="SAM" id="SignalP"/>
    </source>
</evidence>
<protein>
    <submittedName>
        <fullName evidence="2">Caseinolytic peptidase B protein</fullName>
    </submittedName>
</protein>
<keyword evidence="1" id="KW-0732">Signal</keyword>
<gene>
    <name evidence="2" type="ORF">J0S82_010161</name>
</gene>
<feature type="signal peptide" evidence="1">
    <location>
        <begin position="1"/>
        <end position="16"/>
    </location>
</feature>
<feature type="chain" id="PRO_5035206482" evidence="1">
    <location>
        <begin position="17"/>
        <end position="153"/>
    </location>
</feature>
<keyword evidence="3" id="KW-1185">Reference proteome</keyword>
<dbReference type="Proteomes" id="UP000700334">
    <property type="component" value="Unassembled WGS sequence"/>
</dbReference>
<evidence type="ECO:0000313" key="2">
    <source>
        <dbReference type="EMBL" id="KAG8522946.1"/>
    </source>
</evidence>
<comment type="caution">
    <text evidence="2">The sequence shown here is derived from an EMBL/GenBank/DDBJ whole genome shotgun (WGS) entry which is preliminary data.</text>
</comment>